<evidence type="ECO:0000259" key="1">
    <source>
        <dbReference type="Pfam" id="PF01408"/>
    </source>
</evidence>
<dbReference type="Pfam" id="PF22725">
    <property type="entry name" value="GFO_IDH_MocA_C3"/>
    <property type="match status" value="1"/>
</dbReference>
<evidence type="ECO:0000313" key="3">
    <source>
        <dbReference type="EMBL" id="TRY20217.1"/>
    </source>
</evidence>
<keyword evidence="4" id="KW-1185">Reference proteome</keyword>
<protein>
    <submittedName>
        <fullName evidence="3">Gfo/Idh/MocA family oxidoreductase</fullName>
    </submittedName>
</protein>
<dbReference type="SUPFAM" id="SSF55347">
    <property type="entry name" value="Glyceraldehyde-3-phosphate dehydrogenase-like, C-terminal domain"/>
    <property type="match status" value="1"/>
</dbReference>
<dbReference type="Pfam" id="PF01408">
    <property type="entry name" value="GFO_IDH_MocA"/>
    <property type="match status" value="1"/>
</dbReference>
<dbReference type="SUPFAM" id="SSF51735">
    <property type="entry name" value="NAD(P)-binding Rossmann-fold domains"/>
    <property type="match status" value="1"/>
</dbReference>
<proteinExistence type="predicted"/>
<feature type="domain" description="Gfo/Idh/MocA-like oxidoreductase N-terminal" evidence="1">
    <location>
        <begin position="2"/>
        <end position="120"/>
    </location>
</feature>
<dbReference type="InterPro" id="IPR000683">
    <property type="entry name" value="Gfo/Idh/MocA-like_OxRdtase_N"/>
</dbReference>
<dbReference type="AlphaFoldDB" id="A0A553K685"/>
<evidence type="ECO:0000259" key="2">
    <source>
        <dbReference type="Pfam" id="PF22725"/>
    </source>
</evidence>
<organism evidence="3 4">
    <name type="scientific">Tessaracoccus rhinocerotis</name>
    <dbReference type="NCBI Taxonomy" id="1689449"/>
    <lineage>
        <taxon>Bacteria</taxon>
        <taxon>Bacillati</taxon>
        <taxon>Actinomycetota</taxon>
        <taxon>Actinomycetes</taxon>
        <taxon>Propionibacteriales</taxon>
        <taxon>Propionibacteriaceae</taxon>
        <taxon>Tessaracoccus</taxon>
    </lineage>
</organism>
<dbReference type="Gene3D" id="3.40.50.720">
    <property type="entry name" value="NAD(P)-binding Rossmann-like Domain"/>
    <property type="match status" value="1"/>
</dbReference>
<dbReference type="Gene3D" id="3.30.360.10">
    <property type="entry name" value="Dihydrodipicolinate Reductase, domain 2"/>
    <property type="match status" value="1"/>
</dbReference>
<dbReference type="RefSeq" id="WP_143937301.1">
    <property type="nucleotide sequence ID" value="NZ_VKKG01000001.1"/>
</dbReference>
<dbReference type="PANTHER" id="PTHR43054">
    <property type="match status" value="1"/>
</dbReference>
<comment type="caution">
    <text evidence="3">The sequence shown here is derived from an EMBL/GenBank/DDBJ whole genome shotgun (WGS) entry which is preliminary data.</text>
</comment>
<accession>A0A553K685</accession>
<dbReference type="OrthoDB" id="179913at2"/>
<dbReference type="EMBL" id="VKKG01000001">
    <property type="protein sequence ID" value="TRY20217.1"/>
    <property type="molecule type" value="Genomic_DNA"/>
</dbReference>
<dbReference type="PANTHER" id="PTHR43054:SF1">
    <property type="entry name" value="SCYLLO-INOSITOL 2-DEHYDROGENASE (NADP(+)) IOLU"/>
    <property type="match status" value="1"/>
</dbReference>
<dbReference type="Proteomes" id="UP000317638">
    <property type="component" value="Unassembled WGS sequence"/>
</dbReference>
<dbReference type="InterPro" id="IPR055170">
    <property type="entry name" value="GFO_IDH_MocA-like_dom"/>
</dbReference>
<name>A0A553K685_9ACTN</name>
<reference evidence="3 4" key="1">
    <citation type="submission" date="2019-07" db="EMBL/GenBank/DDBJ databases">
        <authorList>
            <person name="Zhou L.-Y."/>
        </authorList>
    </citation>
    <scope>NUCLEOTIDE SEQUENCE [LARGE SCALE GENOMIC DNA]</scope>
    <source>
        <strain evidence="3 4">YIM 101269</strain>
    </source>
</reference>
<evidence type="ECO:0000313" key="4">
    <source>
        <dbReference type="Proteomes" id="UP000317638"/>
    </source>
</evidence>
<dbReference type="InterPro" id="IPR036291">
    <property type="entry name" value="NAD(P)-bd_dom_sf"/>
</dbReference>
<dbReference type="GO" id="GO:0000166">
    <property type="term" value="F:nucleotide binding"/>
    <property type="evidence" value="ECO:0007669"/>
    <property type="project" value="InterPro"/>
</dbReference>
<gene>
    <name evidence="3" type="ORF">FOJ82_04980</name>
</gene>
<sequence>MVRVALIGTSMISHQFVESSRRVPGIQLAGVLSRDADRAAAVAQQIGAPQSWSDIEEMLASPDVDAVYVASPNSLHHAQCRAALQAGKHVLVEKPAVTTAAEFMELIALAESQGVVLFEGMRNAHDPGMALVRELLPQVGTVRRVSFEYAQRSSRYDQVLAGEQVNIFDPEMAGGALNDLGVYCVSALVDLFGPPEHVAAQQVVVASGTDGSGVALMRYPGFVADVSWSKITASSRPSQIEGELGTITIDRIGEPRRVGLQLLGADPLEYEVDGADETGAFIGNMHLEMARFVELVDGAASAEVDQLRTVQTLRVLEAIRAACGSASGG</sequence>
<feature type="domain" description="GFO/IDH/MocA-like oxidoreductase" evidence="2">
    <location>
        <begin position="138"/>
        <end position="247"/>
    </location>
</feature>